<organism evidence="7 8">
    <name type="scientific">Aquabacterium olei</name>
    <dbReference type="NCBI Taxonomy" id="1296669"/>
    <lineage>
        <taxon>Bacteria</taxon>
        <taxon>Pseudomonadati</taxon>
        <taxon>Pseudomonadota</taxon>
        <taxon>Betaproteobacteria</taxon>
        <taxon>Burkholderiales</taxon>
        <taxon>Aquabacterium</taxon>
    </lineage>
</organism>
<proteinExistence type="predicted"/>
<dbReference type="GO" id="GO:0012505">
    <property type="term" value="C:endomembrane system"/>
    <property type="evidence" value="ECO:0007669"/>
    <property type="project" value="UniProtKB-SubCell"/>
</dbReference>
<sequence length="129" mass="14422">MSLFDRLRTWARRMKRDVALVWFAARDPRTPTSVRLLALAVTAYALSPIDLIPDFIPVLGYLDDVILVPLGIWLIVRLLPPAVLADARARADALTERLPRVAAMAGLFILIWVVGAAAFGWWLWGRMAS</sequence>
<dbReference type="KEGG" id="aon:DEH84_16690"/>
<keyword evidence="3 5" id="KW-1133">Transmembrane helix</keyword>
<dbReference type="RefSeq" id="WP_109037974.1">
    <property type="nucleotide sequence ID" value="NZ_CP029210.1"/>
</dbReference>
<dbReference type="Proteomes" id="UP000244892">
    <property type="component" value="Chromosome"/>
</dbReference>
<evidence type="ECO:0000256" key="3">
    <source>
        <dbReference type="ARBA" id="ARBA00022989"/>
    </source>
</evidence>
<feature type="domain" description="DUF1232" evidence="6">
    <location>
        <begin position="35"/>
        <end position="70"/>
    </location>
</feature>
<dbReference type="Pfam" id="PF06803">
    <property type="entry name" value="DUF1232"/>
    <property type="match status" value="1"/>
</dbReference>
<evidence type="ECO:0000313" key="8">
    <source>
        <dbReference type="Proteomes" id="UP000244892"/>
    </source>
</evidence>
<evidence type="ECO:0000313" key="7">
    <source>
        <dbReference type="EMBL" id="AWI54874.1"/>
    </source>
</evidence>
<evidence type="ECO:0000256" key="5">
    <source>
        <dbReference type="SAM" id="Phobius"/>
    </source>
</evidence>
<keyword evidence="2 5" id="KW-0812">Transmembrane</keyword>
<gene>
    <name evidence="7" type="ORF">DEH84_16690</name>
</gene>
<dbReference type="OrthoDB" id="9804184at2"/>
<keyword evidence="4 5" id="KW-0472">Membrane</keyword>
<dbReference type="AlphaFoldDB" id="A0A2U8FWR4"/>
<protein>
    <recommendedName>
        <fullName evidence="6">DUF1232 domain-containing protein</fullName>
    </recommendedName>
</protein>
<feature type="transmembrane region" description="Helical" evidence="5">
    <location>
        <begin position="101"/>
        <end position="124"/>
    </location>
</feature>
<reference evidence="7 8" key="1">
    <citation type="submission" date="2018-05" db="EMBL/GenBank/DDBJ databases">
        <title>complete genome sequence of Aquabacterium olei NBRC 110486.</title>
        <authorList>
            <person name="Tang B."/>
            <person name="Chang J."/>
            <person name="Zhang L."/>
            <person name="Yang H."/>
        </authorList>
    </citation>
    <scope>NUCLEOTIDE SEQUENCE [LARGE SCALE GENOMIC DNA]</scope>
    <source>
        <strain evidence="7 8">NBRC 110486</strain>
    </source>
</reference>
<evidence type="ECO:0000259" key="6">
    <source>
        <dbReference type="Pfam" id="PF06803"/>
    </source>
</evidence>
<name>A0A2U8FWR4_9BURK</name>
<evidence type="ECO:0000256" key="2">
    <source>
        <dbReference type="ARBA" id="ARBA00022692"/>
    </source>
</evidence>
<accession>A0A2U8FWR4</accession>
<dbReference type="InterPro" id="IPR010652">
    <property type="entry name" value="DUF1232"/>
</dbReference>
<comment type="subcellular location">
    <subcellularLocation>
        <location evidence="1">Endomembrane system</location>
        <topology evidence="1">Multi-pass membrane protein</topology>
    </subcellularLocation>
</comment>
<evidence type="ECO:0000256" key="4">
    <source>
        <dbReference type="ARBA" id="ARBA00023136"/>
    </source>
</evidence>
<dbReference type="EMBL" id="CP029210">
    <property type="protein sequence ID" value="AWI54874.1"/>
    <property type="molecule type" value="Genomic_DNA"/>
</dbReference>
<evidence type="ECO:0000256" key="1">
    <source>
        <dbReference type="ARBA" id="ARBA00004127"/>
    </source>
</evidence>
<keyword evidence="8" id="KW-1185">Reference proteome</keyword>
<feature type="transmembrane region" description="Helical" evidence="5">
    <location>
        <begin position="59"/>
        <end position="80"/>
    </location>
</feature>